<sequence length="372" mass="42592">MDQGKFSGLTMLDLRKAFDLVDHSLLLQKLHLYGLDDQALSWFTSYLKDREFQVKIENELSSKASIKSGVPQGSILGPLLFIIHMNNLPLHLNDTQIDMFADDSTQYVSGCSVQSVQEQLSTEMLPIIQWTETNKMVLNEQKTKAMFIASTRKVSEIPQDLNITINDFQIETVLDGRLLGIQFDQTLSWSVHIDLLCKKISQRLGILRRIRHHLPLNARKAFYRCLILSLMDYCCVIWGNTSTQNLDRLHRLQKRAARLILDRDHKAPSLPLFLELGWLPVHERIRYFRASTVYKALNNLSANKLMSGIYYLIGIIIARGRWMKMMTIAIRTNSSSLANQSVPLKVFTSLQTPPLSLVAKKKKIKSYSIASR</sequence>
<feature type="non-terminal residue" evidence="1">
    <location>
        <position position="1"/>
    </location>
</feature>
<comment type="caution">
    <text evidence="1">The sequence shown here is derived from an EMBL/GenBank/DDBJ whole genome shotgun (WGS) entry which is preliminary data.</text>
</comment>
<accession>A0A7D9IJH2</accession>
<evidence type="ECO:0000313" key="1">
    <source>
        <dbReference type="EMBL" id="CAB4007124.1"/>
    </source>
</evidence>
<reference evidence="1" key="1">
    <citation type="submission" date="2020-04" db="EMBL/GenBank/DDBJ databases">
        <authorList>
            <person name="Alioto T."/>
            <person name="Alioto T."/>
            <person name="Gomez Garrido J."/>
        </authorList>
    </citation>
    <scope>NUCLEOTIDE SEQUENCE</scope>
    <source>
        <strain evidence="1">A484AB</strain>
    </source>
</reference>
<keyword evidence="2" id="KW-1185">Reference proteome</keyword>
<dbReference type="InterPro" id="IPR000477">
    <property type="entry name" value="RT_dom"/>
</dbReference>
<dbReference type="PANTHER" id="PTHR33332">
    <property type="entry name" value="REVERSE TRANSCRIPTASE DOMAIN-CONTAINING PROTEIN"/>
    <property type="match status" value="1"/>
</dbReference>
<protein>
    <submittedName>
        <fullName evidence="1">Uncharacterized protein</fullName>
    </submittedName>
</protein>
<dbReference type="OrthoDB" id="6433748at2759"/>
<dbReference type="Proteomes" id="UP001152795">
    <property type="component" value="Unassembled WGS sequence"/>
</dbReference>
<gene>
    <name evidence="1" type="ORF">PACLA_8A052730</name>
</gene>
<dbReference type="AlphaFoldDB" id="A0A7D9IJH2"/>
<name>A0A7D9IJH2_PARCT</name>
<dbReference type="PROSITE" id="PS50878">
    <property type="entry name" value="RT_POL"/>
    <property type="match status" value="1"/>
</dbReference>
<organism evidence="1 2">
    <name type="scientific">Paramuricea clavata</name>
    <name type="common">Red gorgonian</name>
    <name type="synonym">Violescent sea-whip</name>
    <dbReference type="NCBI Taxonomy" id="317549"/>
    <lineage>
        <taxon>Eukaryota</taxon>
        <taxon>Metazoa</taxon>
        <taxon>Cnidaria</taxon>
        <taxon>Anthozoa</taxon>
        <taxon>Octocorallia</taxon>
        <taxon>Malacalcyonacea</taxon>
        <taxon>Plexauridae</taxon>
        <taxon>Paramuricea</taxon>
    </lineage>
</organism>
<evidence type="ECO:0000313" key="2">
    <source>
        <dbReference type="Proteomes" id="UP001152795"/>
    </source>
</evidence>
<dbReference type="Pfam" id="PF00078">
    <property type="entry name" value="RVT_1"/>
    <property type="match status" value="1"/>
</dbReference>
<proteinExistence type="predicted"/>
<dbReference type="EMBL" id="CACRXK020005706">
    <property type="protein sequence ID" value="CAB4007124.1"/>
    <property type="molecule type" value="Genomic_DNA"/>
</dbReference>